<reference evidence="10 11" key="1">
    <citation type="submission" date="2020-08" db="EMBL/GenBank/DDBJ databases">
        <title>Genomic Encyclopedia of Type Strains, Phase III (KMG-III): the genomes of soil and plant-associated and newly described type strains.</title>
        <authorList>
            <person name="Whitman W."/>
        </authorList>
    </citation>
    <scope>NUCLEOTIDE SEQUENCE [LARGE SCALE GENOMIC DNA]</scope>
    <source>
        <strain evidence="10 11">CECT 8075</strain>
    </source>
</reference>
<dbReference type="Proteomes" id="UP000536179">
    <property type="component" value="Unassembled WGS sequence"/>
</dbReference>
<evidence type="ECO:0000313" key="10">
    <source>
        <dbReference type="EMBL" id="MBB3209472.1"/>
    </source>
</evidence>
<evidence type="ECO:0000256" key="8">
    <source>
        <dbReference type="ARBA" id="ARBA00034708"/>
    </source>
</evidence>
<gene>
    <name evidence="10" type="ORF">FHS27_005312</name>
</gene>
<organism evidence="10 11">
    <name type="scientific">Aporhodopirellula rubra</name>
    <dbReference type="NCBI Taxonomy" id="980271"/>
    <lineage>
        <taxon>Bacteria</taxon>
        <taxon>Pseudomonadati</taxon>
        <taxon>Planctomycetota</taxon>
        <taxon>Planctomycetia</taxon>
        <taxon>Pirellulales</taxon>
        <taxon>Pirellulaceae</taxon>
        <taxon>Aporhodopirellula</taxon>
    </lineage>
</organism>
<comment type="similarity">
    <text evidence="8">Belongs to the anion channel-forming bestrophin (TC 1.A.46) family.</text>
</comment>
<comment type="caution">
    <text evidence="10">The sequence shown here is derived from an EMBL/GenBank/DDBJ whole genome shotgun (WGS) entry which is preliminary data.</text>
</comment>
<dbReference type="Pfam" id="PF25539">
    <property type="entry name" value="Bestrophin_2"/>
    <property type="match status" value="1"/>
</dbReference>
<keyword evidence="5 9" id="KW-1133">Transmembrane helix</keyword>
<keyword evidence="6" id="KW-0406">Ion transport</keyword>
<dbReference type="PANTHER" id="PTHR33281">
    <property type="entry name" value="UPF0187 PROTEIN YNEE"/>
    <property type="match status" value="1"/>
</dbReference>
<dbReference type="PANTHER" id="PTHR33281:SF19">
    <property type="entry name" value="VOLTAGE-DEPENDENT ANION CHANNEL-FORMING PROTEIN YNEE"/>
    <property type="match status" value="1"/>
</dbReference>
<evidence type="ECO:0000256" key="2">
    <source>
        <dbReference type="ARBA" id="ARBA00022448"/>
    </source>
</evidence>
<dbReference type="AlphaFoldDB" id="A0A7W5E428"/>
<evidence type="ECO:0000256" key="4">
    <source>
        <dbReference type="ARBA" id="ARBA00022692"/>
    </source>
</evidence>
<name>A0A7W5E428_9BACT</name>
<keyword evidence="4 9" id="KW-0812">Transmembrane</keyword>
<keyword evidence="11" id="KW-1185">Reference proteome</keyword>
<dbReference type="GO" id="GO:0005886">
    <property type="term" value="C:plasma membrane"/>
    <property type="evidence" value="ECO:0007669"/>
    <property type="project" value="UniProtKB-SubCell"/>
</dbReference>
<protein>
    <submittedName>
        <fullName evidence="10">Putative membrane protein</fullName>
    </submittedName>
</protein>
<proteinExistence type="inferred from homology"/>
<accession>A0A7W5E428</accession>
<evidence type="ECO:0000256" key="9">
    <source>
        <dbReference type="SAM" id="Phobius"/>
    </source>
</evidence>
<keyword evidence="2" id="KW-0813">Transport</keyword>
<keyword evidence="3" id="KW-1003">Cell membrane</keyword>
<evidence type="ECO:0000256" key="3">
    <source>
        <dbReference type="ARBA" id="ARBA00022475"/>
    </source>
</evidence>
<evidence type="ECO:0000256" key="5">
    <source>
        <dbReference type="ARBA" id="ARBA00022989"/>
    </source>
</evidence>
<feature type="transmembrane region" description="Helical" evidence="9">
    <location>
        <begin position="216"/>
        <end position="238"/>
    </location>
</feature>
<feature type="transmembrane region" description="Helical" evidence="9">
    <location>
        <begin position="189"/>
        <end position="210"/>
    </location>
</feature>
<evidence type="ECO:0000256" key="1">
    <source>
        <dbReference type="ARBA" id="ARBA00004651"/>
    </source>
</evidence>
<evidence type="ECO:0000256" key="7">
    <source>
        <dbReference type="ARBA" id="ARBA00023136"/>
    </source>
</evidence>
<comment type="subcellular location">
    <subcellularLocation>
        <location evidence="1">Cell membrane</location>
        <topology evidence="1">Multi-pass membrane protein</topology>
    </subcellularLocation>
</comment>
<evidence type="ECO:0000256" key="6">
    <source>
        <dbReference type="ARBA" id="ARBA00023065"/>
    </source>
</evidence>
<feature type="transmembrane region" description="Helical" evidence="9">
    <location>
        <begin position="25"/>
        <end position="43"/>
    </location>
</feature>
<dbReference type="EMBL" id="JACHXU010000024">
    <property type="protein sequence ID" value="MBB3209472.1"/>
    <property type="molecule type" value="Genomic_DNA"/>
</dbReference>
<dbReference type="GO" id="GO:0005254">
    <property type="term" value="F:chloride channel activity"/>
    <property type="evidence" value="ECO:0007669"/>
    <property type="project" value="InterPro"/>
</dbReference>
<keyword evidence="7 9" id="KW-0472">Membrane</keyword>
<evidence type="ECO:0000313" key="11">
    <source>
        <dbReference type="Proteomes" id="UP000536179"/>
    </source>
</evidence>
<dbReference type="InterPro" id="IPR044669">
    <property type="entry name" value="YneE/VCCN1/2-like"/>
</dbReference>
<sequence length="283" mass="32421">MLPIIGYVLLVSWIDIAYHLEEYEFPIAILGVLGTVIGLLLAFRTNSSYDRWWEARTLWGAIVNDSRTWVRQLIAFSKTENVSKEISPTVQQMAFRHAAWCYALSRNLRAGDPFIGMDELIGRDEIDTYRTSNNVPNAILHRQAIELRRLREQNQIELYEFVELERTLTRLTNSMGGCERIKNTPFPALYSRMVHGLIYGFVLFLPFGLVQVPTPGLIFISLSLSLGFLLVDHVAIYLQDPFSNRPSDTPTLALSRTIEINIRQMLGETEWPDKLEPVDGVLY</sequence>